<gene>
    <name evidence="1" type="ORF">HYPSUDRAFT_788482</name>
</gene>
<name>A0A0D2MB24_HYPSF</name>
<protein>
    <submittedName>
        <fullName evidence="1">Uncharacterized protein</fullName>
    </submittedName>
</protein>
<accession>A0A0D2MB24</accession>
<keyword evidence="2" id="KW-1185">Reference proteome</keyword>
<dbReference type="EMBL" id="KN817566">
    <property type="protein sequence ID" value="KJA20588.1"/>
    <property type="molecule type" value="Genomic_DNA"/>
</dbReference>
<reference evidence="2" key="1">
    <citation type="submission" date="2014-04" db="EMBL/GenBank/DDBJ databases">
        <title>Evolutionary Origins and Diversification of the Mycorrhizal Mutualists.</title>
        <authorList>
            <consortium name="DOE Joint Genome Institute"/>
            <consortium name="Mycorrhizal Genomics Consortium"/>
            <person name="Kohler A."/>
            <person name="Kuo A."/>
            <person name="Nagy L.G."/>
            <person name="Floudas D."/>
            <person name="Copeland A."/>
            <person name="Barry K.W."/>
            <person name="Cichocki N."/>
            <person name="Veneault-Fourrey C."/>
            <person name="LaButti K."/>
            <person name="Lindquist E.A."/>
            <person name="Lipzen A."/>
            <person name="Lundell T."/>
            <person name="Morin E."/>
            <person name="Murat C."/>
            <person name="Riley R."/>
            <person name="Ohm R."/>
            <person name="Sun H."/>
            <person name="Tunlid A."/>
            <person name="Henrissat B."/>
            <person name="Grigoriev I.V."/>
            <person name="Hibbett D.S."/>
            <person name="Martin F."/>
        </authorList>
    </citation>
    <scope>NUCLEOTIDE SEQUENCE [LARGE SCALE GENOMIC DNA]</scope>
    <source>
        <strain evidence="2">FD-334 SS-4</strain>
    </source>
</reference>
<organism evidence="1 2">
    <name type="scientific">Hypholoma sublateritium (strain FD-334 SS-4)</name>
    <dbReference type="NCBI Taxonomy" id="945553"/>
    <lineage>
        <taxon>Eukaryota</taxon>
        <taxon>Fungi</taxon>
        <taxon>Dikarya</taxon>
        <taxon>Basidiomycota</taxon>
        <taxon>Agaricomycotina</taxon>
        <taxon>Agaricomycetes</taxon>
        <taxon>Agaricomycetidae</taxon>
        <taxon>Agaricales</taxon>
        <taxon>Agaricineae</taxon>
        <taxon>Strophariaceae</taxon>
        <taxon>Hypholoma</taxon>
    </lineage>
</organism>
<sequence>MHLVYSRVEHFPRGGLTAREYFQKRPHCPWFNRTKAAQRVPLTENPIFFLTFCSAKVSKFWQVLWDDLDLSINNCEANHPLVDLFLVMRPHDDLGLAPSTDGSVFLHICALLRVTMYDTNQKTENIGIIAIVQIANVLIVQRTGLSGEKVIWLVHIQISLCRSKIYISNYTLFVPQR</sequence>
<evidence type="ECO:0000313" key="1">
    <source>
        <dbReference type="EMBL" id="KJA20588.1"/>
    </source>
</evidence>
<evidence type="ECO:0000313" key="2">
    <source>
        <dbReference type="Proteomes" id="UP000054270"/>
    </source>
</evidence>
<proteinExistence type="predicted"/>
<dbReference type="AlphaFoldDB" id="A0A0D2MB24"/>
<dbReference type="Proteomes" id="UP000054270">
    <property type="component" value="Unassembled WGS sequence"/>
</dbReference>